<accession>A0A133V400</accession>
<name>A0A133V400_9EURY</name>
<sequence>MSARTAEIMRIKSPIKKEVKHLGGNQEEEFSELINKSVRWLRKYNFKLVHVTKSYRKKDSIRADSFWRKEKKVGNIKVVWLCTFTVDFDSGFELIFDFDFWFDLSKFSQNLRGDLYEKGFPYTNRSYAKEFGKKEVDRTMKEVRGTVIRSLRRRIGGWGKHGIISEVTERRSLDICHRKEFSLSSVPEFEKLRENLRDGVEEPVGLVENLEGELEKEARNKIEDVIPFSLEADSLESHLAFFLWFRQPGGGFEYQLFRFVQENYGLVEENEIEEALLRLEVHGYTDVSETPEELRKEMEKRGIKRCRRFYELGKKEISGKELFRSLKRKTRIGAYLSPLPRKRLTRQLDGPNHLVEKKIQKLKRTGYITERKVKDFSGRTVKKIKPRRNPKRTNGLKRKIMEKSQNFYDVQKSSLDELQEERPV</sequence>
<organism evidence="1 2">
    <name type="scientific">candidate division MSBL1 archaeon SCGC-AAA259O05</name>
    <dbReference type="NCBI Taxonomy" id="1698271"/>
    <lineage>
        <taxon>Archaea</taxon>
        <taxon>Methanobacteriati</taxon>
        <taxon>Methanobacteriota</taxon>
        <taxon>candidate division MSBL1</taxon>
    </lineage>
</organism>
<gene>
    <name evidence="1" type="ORF">AKJ41_02500</name>
</gene>
<evidence type="ECO:0000313" key="1">
    <source>
        <dbReference type="EMBL" id="KXB01165.1"/>
    </source>
</evidence>
<reference evidence="1 2" key="1">
    <citation type="journal article" date="2016" name="Sci. Rep.">
        <title>Metabolic traits of an uncultured archaeal lineage -MSBL1- from brine pools of the Red Sea.</title>
        <authorList>
            <person name="Mwirichia R."/>
            <person name="Alam I."/>
            <person name="Rashid M."/>
            <person name="Vinu M."/>
            <person name="Ba-Alawi W."/>
            <person name="Anthony Kamau A."/>
            <person name="Kamanda Ngugi D."/>
            <person name="Goker M."/>
            <person name="Klenk H.P."/>
            <person name="Bajic V."/>
            <person name="Stingl U."/>
        </authorList>
    </citation>
    <scope>NUCLEOTIDE SEQUENCE [LARGE SCALE GENOMIC DNA]</scope>
    <source>
        <strain evidence="1">SCGC-AAA259O05</strain>
    </source>
</reference>
<protein>
    <submittedName>
        <fullName evidence="1">Uncharacterized protein</fullName>
    </submittedName>
</protein>
<dbReference type="EMBL" id="LHXV01000023">
    <property type="protein sequence ID" value="KXB01165.1"/>
    <property type="molecule type" value="Genomic_DNA"/>
</dbReference>
<proteinExistence type="predicted"/>
<dbReference type="Proteomes" id="UP000070344">
    <property type="component" value="Unassembled WGS sequence"/>
</dbReference>
<dbReference type="AlphaFoldDB" id="A0A133V400"/>
<comment type="caution">
    <text evidence="1">The sequence shown here is derived from an EMBL/GenBank/DDBJ whole genome shotgun (WGS) entry which is preliminary data.</text>
</comment>
<keyword evidence="2" id="KW-1185">Reference proteome</keyword>
<evidence type="ECO:0000313" key="2">
    <source>
        <dbReference type="Proteomes" id="UP000070344"/>
    </source>
</evidence>